<keyword evidence="1" id="KW-0812">Transmembrane</keyword>
<comment type="caution">
    <text evidence="2">The sequence shown here is derived from an EMBL/GenBank/DDBJ whole genome shotgun (WGS) entry which is preliminary data.</text>
</comment>
<organism evidence="2 3">
    <name type="scientific">Caldanaerobacter subterraneus</name>
    <dbReference type="NCBI Taxonomy" id="911092"/>
    <lineage>
        <taxon>Bacteria</taxon>
        <taxon>Bacillati</taxon>
        <taxon>Bacillota</taxon>
        <taxon>Clostridia</taxon>
        <taxon>Thermoanaerobacterales</taxon>
        <taxon>Thermoanaerobacteraceae</taxon>
        <taxon>Caldanaerobacter</taxon>
    </lineage>
</organism>
<dbReference type="EMBL" id="JABEQB010000031">
    <property type="protein sequence ID" value="NNG67554.1"/>
    <property type="molecule type" value="Genomic_DNA"/>
</dbReference>
<evidence type="ECO:0000256" key="1">
    <source>
        <dbReference type="SAM" id="Phobius"/>
    </source>
</evidence>
<keyword evidence="1" id="KW-1133">Transmembrane helix</keyword>
<accession>A0A7Y2PL01</accession>
<feature type="transmembrane region" description="Helical" evidence="1">
    <location>
        <begin position="13"/>
        <end position="38"/>
    </location>
</feature>
<evidence type="ECO:0000313" key="2">
    <source>
        <dbReference type="EMBL" id="NNG67554.1"/>
    </source>
</evidence>
<evidence type="ECO:0000313" key="3">
    <source>
        <dbReference type="Proteomes" id="UP000529861"/>
    </source>
</evidence>
<sequence>MKFVRSVEDEDKVFVFLAFLLFMILVLIFLKLASSLFLGIKSNLDSKISVIIEDIQNPQIISQHVNNIETKTFTLISTDDYYIGKGFIDGVLYYIFEVKEETNGKEYKVAPVADCELIYDGKNIVEVTKANITQKYKSRIDNQVKAQEITKYHYVFHLSNNKIKDYGVIQEKVEYYVNSTNFFFPMFIPFIR</sequence>
<dbReference type="Proteomes" id="UP000529861">
    <property type="component" value="Unassembled WGS sequence"/>
</dbReference>
<name>A0A7Y2PL01_9THEO</name>
<protein>
    <submittedName>
        <fullName evidence="2">Uncharacterized protein</fullName>
    </submittedName>
</protein>
<gene>
    <name evidence="2" type="ORF">HKI81_10070</name>
</gene>
<proteinExistence type="predicted"/>
<dbReference type="RefSeq" id="WP_170271346.1">
    <property type="nucleotide sequence ID" value="NZ_JABEQB010000031.1"/>
</dbReference>
<keyword evidence="1" id="KW-0472">Membrane</keyword>
<dbReference type="AlphaFoldDB" id="A0A7Y2PL01"/>
<reference evidence="2 3" key="1">
    <citation type="submission" date="2020-04" db="EMBL/GenBank/DDBJ databases">
        <title>Draft genome sequence of Caldanaerobacter sunterraneus. strain 1523vc isolated from Griffin hot spring, Kamchatka, Russia.</title>
        <authorList>
            <person name="Toshchakov S.V."/>
            <person name="Podosokorskaya O.A."/>
            <person name="Kublanov I.V."/>
            <person name="Korzhenkov A."/>
            <person name="Patrushev M.V."/>
        </authorList>
    </citation>
    <scope>NUCLEOTIDE SEQUENCE [LARGE SCALE GENOMIC DNA]</scope>
    <source>
        <strain evidence="2 3">1523vc</strain>
    </source>
</reference>